<gene>
    <name evidence="1" type="ORF">L798_12564</name>
</gene>
<dbReference type="Proteomes" id="UP000027135">
    <property type="component" value="Unassembled WGS sequence"/>
</dbReference>
<reference evidence="1 2" key="1">
    <citation type="journal article" date="2014" name="Nat. Commun.">
        <title>Molecular traces of alternative social organization in a termite genome.</title>
        <authorList>
            <person name="Terrapon N."/>
            <person name="Li C."/>
            <person name="Robertson H.M."/>
            <person name="Ji L."/>
            <person name="Meng X."/>
            <person name="Booth W."/>
            <person name="Chen Z."/>
            <person name="Childers C.P."/>
            <person name="Glastad K.M."/>
            <person name="Gokhale K."/>
            <person name="Gowin J."/>
            <person name="Gronenberg W."/>
            <person name="Hermansen R.A."/>
            <person name="Hu H."/>
            <person name="Hunt B.G."/>
            <person name="Huylmans A.K."/>
            <person name="Khalil S.M."/>
            <person name="Mitchell R.D."/>
            <person name="Munoz-Torres M.C."/>
            <person name="Mustard J.A."/>
            <person name="Pan H."/>
            <person name="Reese J.T."/>
            <person name="Scharf M.E."/>
            <person name="Sun F."/>
            <person name="Vogel H."/>
            <person name="Xiao J."/>
            <person name="Yang W."/>
            <person name="Yang Z."/>
            <person name="Yang Z."/>
            <person name="Zhou J."/>
            <person name="Zhu J."/>
            <person name="Brent C.S."/>
            <person name="Elsik C.G."/>
            <person name="Goodisman M.A."/>
            <person name="Liberles D.A."/>
            <person name="Roe R.M."/>
            <person name="Vargo E.L."/>
            <person name="Vilcinskas A."/>
            <person name="Wang J."/>
            <person name="Bornberg-Bauer E."/>
            <person name="Korb J."/>
            <person name="Zhang G."/>
            <person name="Liebig J."/>
        </authorList>
    </citation>
    <scope>NUCLEOTIDE SEQUENCE [LARGE SCALE GENOMIC DNA]</scope>
    <source>
        <tissue evidence="1">Whole organism</tissue>
    </source>
</reference>
<dbReference type="InParanoid" id="A0A067R314"/>
<keyword evidence="2" id="KW-1185">Reference proteome</keyword>
<evidence type="ECO:0000313" key="2">
    <source>
        <dbReference type="Proteomes" id="UP000027135"/>
    </source>
</evidence>
<dbReference type="EMBL" id="KK852945">
    <property type="protein sequence ID" value="KDR13455.1"/>
    <property type="molecule type" value="Genomic_DNA"/>
</dbReference>
<accession>A0A067R314</accession>
<proteinExistence type="predicted"/>
<organism evidence="1 2">
    <name type="scientific">Zootermopsis nevadensis</name>
    <name type="common">Dampwood termite</name>
    <dbReference type="NCBI Taxonomy" id="136037"/>
    <lineage>
        <taxon>Eukaryota</taxon>
        <taxon>Metazoa</taxon>
        <taxon>Ecdysozoa</taxon>
        <taxon>Arthropoda</taxon>
        <taxon>Hexapoda</taxon>
        <taxon>Insecta</taxon>
        <taxon>Pterygota</taxon>
        <taxon>Neoptera</taxon>
        <taxon>Polyneoptera</taxon>
        <taxon>Dictyoptera</taxon>
        <taxon>Blattodea</taxon>
        <taxon>Blattoidea</taxon>
        <taxon>Termitoidae</taxon>
        <taxon>Termopsidae</taxon>
        <taxon>Zootermopsis</taxon>
    </lineage>
</organism>
<sequence>MSSCCGDSDLASDSFADIIRAISSSAEESNGHAPLDYLDCRSSC</sequence>
<protein>
    <submittedName>
        <fullName evidence="1">Uncharacterized protein</fullName>
    </submittedName>
</protein>
<dbReference type="AlphaFoldDB" id="A0A067R314"/>
<name>A0A067R314_ZOONE</name>
<evidence type="ECO:0000313" key="1">
    <source>
        <dbReference type="EMBL" id="KDR13455.1"/>
    </source>
</evidence>